<dbReference type="NCBIfam" id="NF008035">
    <property type="entry name" value="PRK10767.1"/>
    <property type="match status" value="1"/>
</dbReference>
<comment type="subunit">
    <text evidence="12">Homodimer.</text>
</comment>
<keyword evidence="6 12" id="KW-0862">Zinc</keyword>
<dbReference type="Pfam" id="PF01556">
    <property type="entry name" value="DnaJ_C"/>
    <property type="match status" value="1"/>
</dbReference>
<dbReference type="SUPFAM" id="SSF46565">
    <property type="entry name" value="Chaperone J-domain"/>
    <property type="match status" value="1"/>
</dbReference>
<keyword evidence="8 12" id="KW-0143">Chaperone</keyword>
<keyword evidence="3 12" id="KW-0479">Metal-binding</keyword>
<dbReference type="Pfam" id="PF00226">
    <property type="entry name" value="DnaJ"/>
    <property type="match status" value="1"/>
</dbReference>
<evidence type="ECO:0000256" key="11">
    <source>
        <dbReference type="ARBA" id="ARBA00067609"/>
    </source>
</evidence>
<evidence type="ECO:0000259" key="15">
    <source>
        <dbReference type="PROSITE" id="PS51188"/>
    </source>
</evidence>
<dbReference type="RefSeq" id="WP_090649763.1">
    <property type="nucleotide sequence ID" value="NZ_CBCRYE010000005.1"/>
</dbReference>
<evidence type="ECO:0000256" key="13">
    <source>
        <dbReference type="PROSITE-ProRule" id="PRU00546"/>
    </source>
</evidence>
<dbReference type="AlphaFoldDB" id="A0A1G4SZX1"/>
<dbReference type="NCBIfam" id="TIGR02349">
    <property type="entry name" value="DnaJ_bact"/>
    <property type="match status" value="1"/>
</dbReference>
<feature type="binding site" evidence="12">
    <location>
        <position position="194"/>
    </location>
    <ligand>
        <name>Zn(2+)</name>
        <dbReference type="ChEBI" id="CHEBI:29105"/>
        <label>2</label>
    </ligand>
</feature>
<feature type="repeat" description="CXXCXGXG motif" evidence="12">
    <location>
        <begin position="191"/>
        <end position="198"/>
    </location>
</feature>
<evidence type="ECO:0000256" key="12">
    <source>
        <dbReference type="HAMAP-Rule" id="MF_01152"/>
    </source>
</evidence>
<dbReference type="SMART" id="SM00271">
    <property type="entry name" value="DnaJ"/>
    <property type="match status" value="1"/>
</dbReference>
<dbReference type="SUPFAM" id="SSF49493">
    <property type="entry name" value="HSP40/DnaJ peptide-binding domain"/>
    <property type="match status" value="2"/>
</dbReference>
<dbReference type="EMBL" id="FMTS01000006">
    <property type="protein sequence ID" value="SCW74507.1"/>
    <property type="molecule type" value="Genomic_DNA"/>
</dbReference>
<dbReference type="Pfam" id="PF00684">
    <property type="entry name" value="DnaJ_CXXCXGXG"/>
    <property type="match status" value="1"/>
</dbReference>
<evidence type="ECO:0000256" key="9">
    <source>
        <dbReference type="ARBA" id="ARBA00053423"/>
    </source>
</evidence>
<reference evidence="17" key="1">
    <citation type="submission" date="2016-10" db="EMBL/GenBank/DDBJ databases">
        <authorList>
            <person name="Varghese N."/>
            <person name="Submissions S."/>
        </authorList>
    </citation>
    <scope>NUCLEOTIDE SEQUENCE [LARGE SCALE GENOMIC DNA]</scope>
    <source>
        <strain evidence="17">CGMCC 1.3431</strain>
    </source>
</reference>
<dbReference type="STRING" id="260084.SAMN02927928_3052"/>
<dbReference type="GO" id="GO:0006260">
    <property type="term" value="P:DNA replication"/>
    <property type="evidence" value="ECO:0007669"/>
    <property type="project" value="UniProtKB-KW"/>
</dbReference>
<dbReference type="GO" id="GO:0008270">
    <property type="term" value="F:zinc ion binding"/>
    <property type="evidence" value="ECO:0007669"/>
    <property type="project" value="UniProtKB-UniRule"/>
</dbReference>
<dbReference type="GO" id="GO:0051082">
    <property type="term" value="F:unfolded protein binding"/>
    <property type="evidence" value="ECO:0007669"/>
    <property type="project" value="UniProtKB-UniRule"/>
</dbReference>
<dbReference type="InterPro" id="IPR008971">
    <property type="entry name" value="HSP40/DnaJ_pept-bd"/>
</dbReference>
<dbReference type="CDD" id="cd10719">
    <property type="entry name" value="DnaJ_zf"/>
    <property type="match status" value="1"/>
</dbReference>
<comment type="subcellular location">
    <subcellularLocation>
        <location evidence="12">Cytoplasm</location>
    </subcellularLocation>
</comment>
<evidence type="ECO:0000313" key="17">
    <source>
        <dbReference type="Proteomes" id="UP000199150"/>
    </source>
</evidence>
<dbReference type="Gene3D" id="1.10.287.110">
    <property type="entry name" value="DnaJ domain"/>
    <property type="match status" value="1"/>
</dbReference>
<dbReference type="FunFam" id="2.60.260.20:FF:000005">
    <property type="entry name" value="Chaperone protein dnaJ 1, mitochondrial"/>
    <property type="match status" value="1"/>
</dbReference>
<keyword evidence="5 12" id="KW-0863">Zinc-finger</keyword>
<dbReference type="GO" id="GO:0005737">
    <property type="term" value="C:cytoplasm"/>
    <property type="evidence" value="ECO:0007669"/>
    <property type="project" value="UniProtKB-SubCell"/>
</dbReference>
<comment type="domain">
    <text evidence="12">The J domain is necessary and sufficient to stimulate DnaK ATPase activity. Zinc center 1 plays an important role in the autonomous, DnaK-independent chaperone activity of DnaJ. Zinc center 2 is essential for interaction with DnaK and for DnaJ activity.</text>
</comment>
<proteinExistence type="inferred from homology"/>
<dbReference type="InterPro" id="IPR036410">
    <property type="entry name" value="HSP_DnaJ_Cys-rich_dom_sf"/>
</dbReference>
<dbReference type="InterPro" id="IPR012724">
    <property type="entry name" value="DnaJ"/>
</dbReference>
<evidence type="ECO:0000256" key="6">
    <source>
        <dbReference type="ARBA" id="ARBA00022833"/>
    </source>
</evidence>
<dbReference type="GO" id="GO:0009408">
    <property type="term" value="P:response to heat"/>
    <property type="evidence" value="ECO:0007669"/>
    <property type="project" value="InterPro"/>
</dbReference>
<comment type="function">
    <text evidence="9 12">Participates actively in the response to hyperosmotic and heat shock by preventing the aggregation of stress-denatured proteins and by disaggregating proteins, also in an autonomous, DnaK-independent fashion. Unfolded proteins bind initially to DnaJ; upon interaction with the DnaJ-bound protein, DnaK hydrolyzes its bound ATP, resulting in the formation of a stable complex. GrpE releases ADP from DnaK; ATP binding to DnaK triggers the release of the substrate protein, thus completing the reaction cycle. Several rounds of ATP-dependent interactions between DnaJ, DnaK and GrpE are required for fully efficient folding. Also involved, together with DnaK and GrpE, in the DNA replication of plasmids through activation of initiation proteins.</text>
</comment>
<organism evidence="16 17">
    <name type="scientific">Asticcacaulis taihuensis</name>
    <dbReference type="NCBI Taxonomy" id="260084"/>
    <lineage>
        <taxon>Bacteria</taxon>
        <taxon>Pseudomonadati</taxon>
        <taxon>Pseudomonadota</taxon>
        <taxon>Alphaproteobacteria</taxon>
        <taxon>Caulobacterales</taxon>
        <taxon>Caulobacteraceae</taxon>
        <taxon>Asticcacaulis</taxon>
    </lineage>
</organism>
<evidence type="ECO:0000256" key="3">
    <source>
        <dbReference type="ARBA" id="ARBA00022723"/>
    </source>
</evidence>
<dbReference type="InterPro" id="IPR018253">
    <property type="entry name" value="DnaJ_domain_CS"/>
</dbReference>
<evidence type="ECO:0000256" key="7">
    <source>
        <dbReference type="ARBA" id="ARBA00023016"/>
    </source>
</evidence>
<dbReference type="HAMAP" id="MF_01152">
    <property type="entry name" value="DnaJ"/>
    <property type="match status" value="1"/>
</dbReference>
<feature type="repeat" description="CXXCXGXG motif" evidence="12">
    <location>
        <begin position="205"/>
        <end position="212"/>
    </location>
</feature>
<dbReference type="Gene3D" id="2.60.260.20">
    <property type="entry name" value="Urease metallochaperone UreE, N-terminal domain"/>
    <property type="match status" value="2"/>
</dbReference>
<dbReference type="FunFam" id="1.10.287.110:FF:000034">
    <property type="entry name" value="Chaperone protein DnaJ"/>
    <property type="match status" value="1"/>
</dbReference>
<feature type="domain" description="CR-type" evidence="15">
    <location>
        <begin position="139"/>
        <end position="217"/>
    </location>
</feature>
<dbReference type="Proteomes" id="UP000199150">
    <property type="component" value="Unassembled WGS sequence"/>
</dbReference>
<keyword evidence="2 12" id="KW-0235">DNA replication</keyword>
<evidence type="ECO:0000256" key="5">
    <source>
        <dbReference type="ARBA" id="ARBA00022771"/>
    </source>
</evidence>
<dbReference type="InterPro" id="IPR036869">
    <property type="entry name" value="J_dom_sf"/>
</dbReference>
<dbReference type="FunFam" id="2.10.230.10:FF:000002">
    <property type="entry name" value="Molecular chaperone DnaJ"/>
    <property type="match status" value="1"/>
</dbReference>
<feature type="binding site" evidence="12">
    <location>
        <position position="172"/>
    </location>
    <ligand>
        <name>Zn(2+)</name>
        <dbReference type="ChEBI" id="CHEBI:29105"/>
        <label>2</label>
    </ligand>
</feature>
<feature type="repeat" description="CXXCXGXG motif" evidence="12">
    <location>
        <begin position="169"/>
        <end position="176"/>
    </location>
</feature>
<gene>
    <name evidence="12" type="primary">dnaJ</name>
    <name evidence="16" type="ORF">SAMN02927928_3052</name>
</gene>
<dbReference type="SUPFAM" id="SSF57938">
    <property type="entry name" value="DnaJ/Hsp40 cysteine-rich domain"/>
    <property type="match status" value="1"/>
</dbReference>
<accession>A0A1G4SZX1</accession>
<evidence type="ECO:0000256" key="2">
    <source>
        <dbReference type="ARBA" id="ARBA00022705"/>
    </source>
</evidence>
<comment type="similarity">
    <text evidence="10 12">Belongs to the DnaJ family.</text>
</comment>
<dbReference type="PROSITE" id="PS00636">
    <property type="entry name" value="DNAJ_1"/>
    <property type="match status" value="1"/>
</dbReference>
<dbReference type="PRINTS" id="PR00625">
    <property type="entry name" value="JDOMAIN"/>
</dbReference>
<dbReference type="InterPro" id="IPR002939">
    <property type="entry name" value="DnaJ_C"/>
</dbReference>
<dbReference type="CDD" id="cd06257">
    <property type="entry name" value="DnaJ"/>
    <property type="match status" value="1"/>
</dbReference>
<dbReference type="GO" id="GO:0005524">
    <property type="term" value="F:ATP binding"/>
    <property type="evidence" value="ECO:0007669"/>
    <property type="project" value="InterPro"/>
</dbReference>
<keyword evidence="4 12" id="KW-0677">Repeat</keyword>
<feature type="binding site" evidence="12">
    <location>
        <position position="155"/>
    </location>
    <ligand>
        <name>Zn(2+)</name>
        <dbReference type="ChEBI" id="CHEBI:29105"/>
        <label>1</label>
    </ligand>
</feature>
<dbReference type="GO" id="GO:0042026">
    <property type="term" value="P:protein refolding"/>
    <property type="evidence" value="ECO:0007669"/>
    <property type="project" value="TreeGrafter"/>
</dbReference>
<feature type="domain" description="J" evidence="14">
    <location>
        <begin position="5"/>
        <end position="70"/>
    </location>
</feature>
<dbReference type="PANTHER" id="PTHR43096:SF48">
    <property type="entry name" value="CHAPERONE PROTEIN DNAJ"/>
    <property type="match status" value="1"/>
</dbReference>
<dbReference type="CDD" id="cd10747">
    <property type="entry name" value="DnaJ_C"/>
    <property type="match status" value="1"/>
</dbReference>
<dbReference type="OrthoDB" id="9779889at2"/>
<evidence type="ECO:0000256" key="4">
    <source>
        <dbReference type="ARBA" id="ARBA00022737"/>
    </source>
</evidence>
<dbReference type="InterPro" id="IPR001305">
    <property type="entry name" value="HSP_DnaJ_Cys-rich_dom"/>
</dbReference>
<protein>
    <recommendedName>
        <fullName evidence="11 12">Chaperone protein DnaJ</fullName>
    </recommendedName>
</protein>
<evidence type="ECO:0000256" key="10">
    <source>
        <dbReference type="ARBA" id="ARBA00061004"/>
    </source>
</evidence>
<feature type="zinc finger region" description="CR-type" evidence="13">
    <location>
        <begin position="139"/>
        <end position="217"/>
    </location>
</feature>
<feature type="binding site" evidence="12">
    <location>
        <position position="152"/>
    </location>
    <ligand>
        <name>Zn(2+)</name>
        <dbReference type="ChEBI" id="CHEBI:29105"/>
        <label>1</label>
    </ligand>
</feature>
<keyword evidence="17" id="KW-1185">Reference proteome</keyword>
<feature type="binding site" evidence="12">
    <location>
        <position position="208"/>
    </location>
    <ligand>
        <name>Zn(2+)</name>
        <dbReference type="ChEBI" id="CHEBI:29105"/>
        <label>1</label>
    </ligand>
</feature>
<dbReference type="GO" id="GO:0031072">
    <property type="term" value="F:heat shock protein binding"/>
    <property type="evidence" value="ECO:0007669"/>
    <property type="project" value="InterPro"/>
</dbReference>
<evidence type="ECO:0000256" key="1">
    <source>
        <dbReference type="ARBA" id="ARBA00022490"/>
    </source>
</evidence>
<evidence type="ECO:0000256" key="8">
    <source>
        <dbReference type="ARBA" id="ARBA00023186"/>
    </source>
</evidence>
<feature type="binding site" evidence="12">
    <location>
        <position position="205"/>
    </location>
    <ligand>
        <name>Zn(2+)</name>
        <dbReference type="ChEBI" id="CHEBI:29105"/>
        <label>1</label>
    </ligand>
</feature>
<feature type="binding site" evidence="12">
    <location>
        <position position="169"/>
    </location>
    <ligand>
        <name>Zn(2+)</name>
        <dbReference type="ChEBI" id="CHEBI:29105"/>
        <label>2</label>
    </ligand>
</feature>
<dbReference type="PROSITE" id="PS50076">
    <property type="entry name" value="DNAJ_2"/>
    <property type="match status" value="1"/>
</dbReference>
<evidence type="ECO:0000259" key="14">
    <source>
        <dbReference type="PROSITE" id="PS50076"/>
    </source>
</evidence>
<feature type="binding site" evidence="12">
    <location>
        <position position="191"/>
    </location>
    <ligand>
        <name>Zn(2+)</name>
        <dbReference type="ChEBI" id="CHEBI:29105"/>
        <label>2</label>
    </ligand>
</feature>
<dbReference type="PANTHER" id="PTHR43096">
    <property type="entry name" value="DNAJ HOMOLOG 1, MITOCHONDRIAL-RELATED"/>
    <property type="match status" value="1"/>
</dbReference>
<name>A0A1G4SZX1_9CAUL</name>
<feature type="repeat" description="CXXCXGXG motif" evidence="12">
    <location>
        <begin position="152"/>
        <end position="159"/>
    </location>
</feature>
<keyword evidence="1 12" id="KW-0963">Cytoplasm</keyword>
<dbReference type="InterPro" id="IPR001623">
    <property type="entry name" value="DnaJ_domain"/>
</dbReference>
<comment type="cofactor">
    <cofactor evidence="12">
        <name>Zn(2+)</name>
        <dbReference type="ChEBI" id="CHEBI:29105"/>
    </cofactor>
    <text evidence="12">Binds 2 Zn(2+) ions per monomer.</text>
</comment>
<keyword evidence="7 12" id="KW-0346">Stress response</keyword>
<sequence>MSKRCYYEVLGVERTVDEVVLKSAFRKKAMEHHPDRNHGDDGAEARFKEVNEAYSVLSDAQKRAAYDRYGHAGVNGQSAGGGFGGGGFGGAGFSNVEDIFSEMFGDIFGQQQRRGPQGAQRGPDVRADYEITLEQAYKGAEVEITIPTTMTCEVCHGSGAKAGTKPVTCSTCGGQGRVRASNGFFAVERTCPTCNGQGQTIKDPCTECRGHGQVRQNKDLKVRIPAGVDDGARILLKGEGQAGTRGGPKGDLYIFLTVAEHDIFERDGADLHCSIPVPMTTAILGGELDVPCLMGGEGCDGQCKLQIEIPEGAQTGHKVKIRERGMPVLNSKKKGDLIVELFIETPKHLTARQKELMKEFAQISEEQTYAQSQGFMHKARRFWDDITGAAAQ</sequence>
<dbReference type="Gene3D" id="2.10.230.10">
    <property type="entry name" value="Heat shock protein DnaJ, cysteine-rich domain"/>
    <property type="match status" value="1"/>
</dbReference>
<evidence type="ECO:0000313" key="16">
    <source>
        <dbReference type="EMBL" id="SCW74507.1"/>
    </source>
</evidence>
<dbReference type="PROSITE" id="PS51188">
    <property type="entry name" value="ZF_CR"/>
    <property type="match status" value="1"/>
</dbReference>